<gene>
    <name evidence="2" type="ORF">LITE_LOCUS5006</name>
</gene>
<reference evidence="2" key="1">
    <citation type="submission" date="2022-08" db="EMBL/GenBank/DDBJ databases">
        <authorList>
            <person name="Gutierrez-Valencia J."/>
        </authorList>
    </citation>
    <scope>NUCLEOTIDE SEQUENCE</scope>
</reference>
<dbReference type="EMBL" id="CAMGYJ010000002">
    <property type="protein sequence ID" value="CAI0386095.1"/>
    <property type="molecule type" value="Genomic_DNA"/>
</dbReference>
<dbReference type="Pfam" id="PF21166">
    <property type="entry name" value="LSM12_LSM"/>
    <property type="match status" value="1"/>
</dbReference>
<evidence type="ECO:0000313" key="2">
    <source>
        <dbReference type="EMBL" id="CAI0386095.1"/>
    </source>
</evidence>
<sequence length="70" mass="7696">MEGSISNSGSNEDFAVGCMLSIKTTLGDEFDGQVITFDRPSNILVLHILLSQLSFISHSVFPFSRMLRMG</sequence>
<keyword evidence="3" id="KW-1185">Reference proteome</keyword>
<evidence type="ECO:0000313" key="3">
    <source>
        <dbReference type="Proteomes" id="UP001154282"/>
    </source>
</evidence>
<feature type="domain" description="LSM12 LSM" evidence="1">
    <location>
        <begin position="11"/>
        <end position="47"/>
    </location>
</feature>
<accession>A0AAV0HLA8</accession>
<organism evidence="2 3">
    <name type="scientific">Linum tenue</name>
    <dbReference type="NCBI Taxonomy" id="586396"/>
    <lineage>
        <taxon>Eukaryota</taxon>
        <taxon>Viridiplantae</taxon>
        <taxon>Streptophyta</taxon>
        <taxon>Embryophyta</taxon>
        <taxon>Tracheophyta</taxon>
        <taxon>Spermatophyta</taxon>
        <taxon>Magnoliopsida</taxon>
        <taxon>eudicotyledons</taxon>
        <taxon>Gunneridae</taxon>
        <taxon>Pentapetalae</taxon>
        <taxon>rosids</taxon>
        <taxon>fabids</taxon>
        <taxon>Malpighiales</taxon>
        <taxon>Linaceae</taxon>
        <taxon>Linum</taxon>
    </lineage>
</organism>
<dbReference type="Proteomes" id="UP001154282">
    <property type="component" value="Unassembled WGS sequence"/>
</dbReference>
<proteinExistence type="predicted"/>
<name>A0AAV0HLA8_9ROSI</name>
<protein>
    <recommendedName>
        <fullName evidence="1">LSM12 LSM domain-containing protein</fullName>
    </recommendedName>
</protein>
<dbReference type="AlphaFoldDB" id="A0AAV0HLA8"/>
<dbReference type="InterPro" id="IPR048478">
    <property type="entry name" value="LSM12_LSM"/>
</dbReference>
<comment type="caution">
    <text evidence="2">The sequence shown here is derived from an EMBL/GenBank/DDBJ whole genome shotgun (WGS) entry which is preliminary data.</text>
</comment>
<evidence type="ECO:0000259" key="1">
    <source>
        <dbReference type="Pfam" id="PF21166"/>
    </source>
</evidence>